<evidence type="ECO:0000259" key="2">
    <source>
        <dbReference type="Pfam" id="PF00589"/>
    </source>
</evidence>
<dbReference type="EMBL" id="AP019782">
    <property type="protein sequence ID" value="BBL69816.1"/>
    <property type="molecule type" value="Genomic_DNA"/>
</dbReference>
<dbReference type="PANTHER" id="PTHR30349">
    <property type="entry name" value="PHAGE INTEGRASE-RELATED"/>
    <property type="match status" value="1"/>
</dbReference>
<organism evidence="3 4">
    <name type="scientific">Methylogaea oryzae</name>
    <dbReference type="NCBI Taxonomy" id="1295382"/>
    <lineage>
        <taxon>Bacteria</taxon>
        <taxon>Pseudomonadati</taxon>
        <taxon>Pseudomonadota</taxon>
        <taxon>Gammaproteobacteria</taxon>
        <taxon>Methylococcales</taxon>
        <taxon>Methylococcaceae</taxon>
        <taxon>Methylogaea</taxon>
    </lineage>
</organism>
<dbReference type="GO" id="GO:0015074">
    <property type="term" value="P:DNA integration"/>
    <property type="evidence" value="ECO:0007669"/>
    <property type="project" value="UniProtKB-KW"/>
</dbReference>
<evidence type="ECO:0000313" key="4">
    <source>
        <dbReference type="Proteomes" id="UP000824988"/>
    </source>
</evidence>
<protein>
    <recommendedName>
        <fullName evidence="2">Tyr recombinase domain-containing protein</fullName>
    </recommendedName>
</protein>
<dbReference type="GO" id="GO:0003677">
    <property type="term" value="F:DNA binding"/>
    <property type="evidence" value="ECO:0007669"/>
    <property type="project" value="InterPro"/>
</dbReference>
<keyword evidence="4" id="KW-1185">Reference proteome</keyword>
<keyword evidence="1" id="KW-0229">DNA integration</keyword>
<name>A0A8D4VLK4_9GAMM</name>
<dbReference type="Pfam" id="PF00589">
    <property type="entry name" value="Phage_integrase"/>
    <property type="match status" value="1"/>
</dbReference>
<proteinExistence type="predicted"/>
<reference evidence="3" key="1">
    <citation type="submission" date="2019-06" db="EMBL/GenBank/DDBJ databases">
        <title>Complete genome sequence of Methylogaea oryzae strain JCM16910.</title>
        <authorList>
            <person name="Asakawa S."/>
        </authorList>
    </citation>
    <scope>NUCLEOTIDE SEQUENCE</scope>
    <source>
        <strain evidence="3">E10</strain>
    </source>
</reference>
<dbReference type="AlphaFoldDB" id="A0A8D4VLK4"/>
<dbReference type="InterPro" id="IPR002104">
    <property type="entry name" value="Integrase_catalytic"/>
</dbReference>
<dbReference type="InterPro" id="IPR050090">
    <property type="entry name" value="Tyrosine_recombinase_XerCD"/>
</dbReference>
<gene>
    <name evidence="3" type="ORF">MoryE10_04220</name>
</gene>
<evidence type="ECO:0000256" key="1">
    <source>
        <dbReference type="ARBA" id="ARBA00022908"/>
    </source>
</evidence>
<dbReference type="KEGG" id="moz:MoryE10_04220"/>
<sequence>MGAATINKEICLLRAAINWAQRELEWDIPNPFGGGKLKKPAPRARWLTHAEAAALIRAAEKVPKARHLARLHKEGERIASIKKGFASAVKAAGLDDVHPHDLRRTFGSWLVQAGVPIQAVSSLLRHSDIRITDRVYAHLSPVTLKSAVDVLDGNVISRCPKKAKAPAERGF</sequence>
<feature type="domain" description="Tyr recombinase" evidence="2">
    <location>
        <begin position="80"/>
        <end position="140"/>
    </location>
</feature>
<dbReference type="Proteomes" id="UP000824988">
    <property type="component" value="Chromosome"/>
</dbReference>
<evidence type="ECO:0000313" key="3">
    <source>
        <dbReference type="EMBL" id="BBL69816.1"/>
    </source>
</evidence>
<dbReference type="GO" id="GO:0006310">
    <property type="term" value="P:DNA recombination"/>
    <property type="evidence" value="ECO:0007669"/>
    <property type="project" value="InterPro"/>
</dbReference>
<accession>A0A8D4VLK4</accession>
<dbReference type="PANTHER" id="PTHR30349:SF64">
    <property type="entry name" value="PROPHAGE INTEGRASE INTD-RELATED"/>
    <property type="match status" value="1"/>
</dbReference>